<feature type="domain" description="CFEM" evidence="7">
    <location>
        <begin position="22"/>
        <end position="145"/>
    </location>
</feature>
<evidence type="ECO:0000256" key="3">
    <source>
        <dbReference type="ARBA" id="ARBA00022729"/>
    </source>
</evidence>
<keyword evidence="9" id="KW-1185">Reference proteome</keyword>
<dbReference type="InParanoid" id="A0A316VD81"/>
<gene>
    <name evidence="8" type="ORF">FA14DRAFT_185418</name>
</gene>
<protein>
    <recommendedName>
        <fullName evidence="7">CFEM domain-containing protein</fullName>
    </recommendedName>
</protein>
<feature type="region of interest" description="Disordered" evidence="5">
    <location>
        <begin position="126"/>
        <end position="163"/>
    </location>
</feature>
<dbReference type="InterPro" id="IPR008427">
    <property type="entry name" value="Extracellular_membr_CFEM_dom"/>
</dbReference>
<evidence type="ECO:0000259" key="7">
    <source>
        <dbReference type="PROSITE" id="PS52012"/>
    </source>
</evidence>
<evidence type="ECO:0000313" key="9">
    <source>
        <dbReference type="Proteomes" id="UP000245771"/>
    </source>
</evidence>
<evidence type="ECO:0000256" key="6">
    <source>
        <dbReference type="SAM" id="SignalP"/>
    </source>
</evidence>
<name>A0A316VD81_9BASI</name>
<keyword evidence="4" id="KW-1015">Disulfide bond</keyword>
<evidence type="ECO:0000256" key="1">
    <source>
        <dbReference type="ARBA" id="ARBA00004613"/>
    </source>
</evidence>
<dbReference type="OrthoDB" id="4505683at2759"/>
<dbReference type="Proteomes" id="UP000245771">
    <property type="component" value="Unassembled WGS sequence"/>
</dbReference>
<accession>A0A316VD81</accession>
<dbReference type="AlphaFoldDB" id="A0A316VD81"/>
<dbReference type="RefSeq" id="XP_025354243.1">
    <property type="nucleotide sequence ID" value="XM_025501455.1"/>
</dbReference>
<organism evidence="8 9">
    <name type="scientific">Meira miltonrushii</name>
    <dbReference type="NCBI Taxonomy" id="1280837"/>
    <lineage>
        <taxon>Eukaryota</taxon>
        <taxon>Fungi</taxon>
        <taxon>Dikarya</taxon>
        <taxon>Basidiomycota</taxon>
        <taxon>Ustilaginomycotina</taxon>
        <taxon>Exobasidiomycetes</taxon>
        <taxon>Exobasidiales</taxon>
        <taxon>Brachybasidiaceae</taxon>
        <taxon>Meira</taxon>
    </lineage>
</organism>
<dbReference type="GO" id="GO:0005576">
    <property type="term" value="C:extracellular region"/>
    <property type="evidence" value="ECO:0007669"/>
    <property type="project" value="UniProtKB-SubCell"/>
</dbReference>
<evidence type="ECO:0000313" key="8">
    <source>
        <dbReference type="EMBL" id="PWN33941.1"/>
    </source>
</evidence>
<feature type="chain" id="PRO_5016323227" description="CFEM domain-containing protein" evidence="6">
    <location>
        <begin position="19"/>
        <end position="189"/>
    </location>
</feature>
<evidence type="ECO:0000256" key="2">
    <source>
        <dbReference type="ARBA" id="ARBA00022525"/>
    </source>
</evidence>
<dbReference type="Pfam" id="PF05730">
    <property type="entry name" value="CFEM"/>
    <property type="match status" value="1"/>
</dbReference>
<dbReference type="GeneID" id="37023236"/>
<feature type="signal peptide" evidence="6">
    <location>
        <begin position="1"/>
        <end position="18"/>
    </location>
</feature>
<reference evidence="8 9" key="1">
    <citation type="journal article" date="2018" name="Mol. Biol. Evol.">
        <title>Broad Genomic Sampling Reveals a Smut Pathogenic Ancestry of the Fungal Clade Ustilaginomycotina.</title>
        <authorList>
            <person name="Kijpornyongpan T."/>
            <person name="Mondo S.J."/>
            <person name="Barry K."/>
            <person name="Sandor L."/>
            <person name="Lee J."/>
            <person name="Lipzen A."/>
            <person name="Pangilinan J."/>
            <person name="LaButti K."/>
            <person name="Hainaut M."/>
            <person name="Henrissat B."/>
            <person name="Grigoriev I.V."/>
            <person name="Spatafora J.W."/>
            <person name="Aime M.C."/>
        </authorList>
    </citation>
    <scope>NUCLEOTIDE SEQUENCE [LARGE SCALE GENOMIC DNA]</scope>
    <source>
        <strain evidence="8 9">MCA 3882</strain>
    </source>
</reference>
<dbReference type="EMBL" id="KZ819604">
    <property type="protein sequence ID" value="PWN33941.1"/>
    <property type="molecule type" value="Genomic_DNA"/>
</dbReference>
<comment type="subcellular location">
    <subcellularLocation>
        <location evidence="1">Secreted</location>
    </subcellularLocation>
</comment>
<keyword evidence="2" id="KW-0964">Secreted</keyword>
<evidence type="ECO:0000256" key="4">
    <source>
        <dbReference type="ARBA" id="ARBA00023157"/>
    </source>
</evidence>
<keyword evidence="3 6" id="KW-0732">Signal</keyword>
<feature type="compositionally biased region" description="Low complexity" evidence="5">
    <location>
        <begin position="126"/>
        <end position="162"/>
    </location>
</feature>
<proteinExistence type="predicted"/>
<dbReference type="PROSITE" id="PS52012">
    <property type="entry name" value="CFEM"/>
    <property type="match status" value="1"/>
</dbReference>
<evidence type="ECO:0000256" key="5">
    <source>
        <dbReference type="SAM" id="MobiDB-lite"/>
    </source>
</evidence>
<dbReference type="STRING" id="1280837.A0A316VD81"/>
<sequence>MRLNVAFILLAGLTLVVAQDNHSSSGSAQASASASGAGDASAMIASLPKCFTECATKSATSATVGCTGLTDIGCVCSKPAFINATMVCITSSGGNECGQLAQNRTALAQGQEVFTSLCKAAGAASNSSSSGMAGMTGMTNGTSSTAGGASGTSSSGSTPAAGHNGAVMQQVATGSIVLTALLAGAATLL</sequence>